<accession>A0A1Y3PJC4</accession>
<dbReference type="Proteomes" id="UP000196475">
    <property type="component" value="Unassembled WGS sequence"/>
</dbReference>
<dbReference type="EMBL" id="LZRT01000075">
    <property type="protein sequence ID" value="OUM87443.1"/>
    <property type="molecule type" value="Genomic_DNA"/>
</dbReference>
<reference evidence="2" key="1">
    <citation type="submission" date="2016-06" db="EMBL/GenBank/DDBJ databases">
        <authorList>
            <person name="Nascimento L."/>
            <person name="Pereira R.V."/>
            <person name="Martins L.F."/>
            <person name="Quaggio R.B."/>
            <person name="Silva A.M."/>
            <person name="Setubal J.C."/>
        </authorList>
    </citation>
    <scope>NUCLEOTIDE SEQUENCE [LARGE SCALE GENOMIC DNA]</scope>
</reference>
<sequence>MAETMQHSTRSLSYIRSELNRIQTIAGTLSSIENQHFQDLTNLGDDRLNQIAVEEQSAARQLGEVKQICIALAQQVEQLEKSFQQGTGN</sequence>
<protein>
    <submittedName>
        <fullName evidence="1">Uncharacterized protein</fullName>
    </submittedName>
</protein>
<evidence type="ECO:0000313" key="1">
    <source>
        <dbReference type="EMBL" id="OUM87443.1"/>
    </source>
</evidence>
<name>A0A1Y3PJC4_9BACI</name>
<proteinExistence type="predicted"/>
<organism evidence="1 2">
    <name type="scientific">Bacillus thermozeamaize</name>
    <dbReference type="NCBI Taxonomy" id="230954"/>
    <lineage>
        <taxon>Bacteria</taxon>
        <taxon>Bacillati</taxon>
        <taxon>Bacillota</taxon>
        <taxon>Bacilli</taxon>
        <taxon>Bacillales</taxon>
        <taxon>Bacillaceae</taxon>
        <taxon>Bacillus</taxon>
    </lineage>
</organism>
<dbReference type="AlphaFoldDB" id="A0A1Y3PJC4"/>
<evidence type="ECO:0000313" key="2">
    <source>
        <dbReference type="Proteomes" id="UP000196475"/>
    </source>
</evidence>
<comment type="caution">
    <text evidence="1">The sequence shown here is derived from an EMBL/GenBank/DDBJ whole genome shotgun (WGS) entry which is preliminary data.</text>
</comment>
<gene>
    <name evidence="1" type="ORF">BAA01_12585</name>
</gene>